<dbReference type="AlphaFoldDB" id="A0A2Z6RFT1"/>
<accession>A0A2Z6RFT1</accession>
<name>A0A2Z6RFT1_9GLOM</name>
<evidence type="ECO:0000313" key="1">
    <source>
        <dbReference type="EMBL" id="GBC00781.1"/>
    </source>
</evidence>
<dbReference type="Proteomes" id="UP000247702">
    <property type="component" value="Unassembled WGS sequence"/>
</dbReference>
<protein>
    <submittedName>
        <fullName evidence="1">Uncharacterized protein</fullName>
    </submittedName>
</protein>
<sequence length="190" mass="22469">MEIVIEYQLSNSCGDRIIKLINKSIQEAEKNPLPTNTKEGHRFLDVNEFSYIKFKKVLITKFQDKDYSFYYQLIIHRIKVLLLQSEMNEEFGFKYKNHNTLIKTYGEQFESNWWYITENKIPVNNKLLSIIIYADSTTCDHLGKTSEHSIYISLRNIPNWQQNKLNAKVLVGYLLKLKAKDNTTRNSESF</sequence>
<organism evidence="1 3">
    <name type="scientific">Rhizophagus clarus</name>
    <dbReference type="NCBI Taxonomy" id="94130"/>
    <lineage>
        <taxon>Eukaryota</taxon>
        <taxon>Fungi</taxon>
        <taxon>Fungi incertae sedis</taxon>
        <taxon>Mucoromycota</taxon>
        <taxon>Glomeromycotina</taxon>
        <taxon>Glomeromycetes</taxon>
        <taxon>Glomerales</taxon>
        <taxon>Glomeraceae</taxon>
        <taxon>Rhizophagus</taxon>
    </lineage>
</organism>
<comment type="caution">
    <text evidence="1">The sequence shown here is derived from an EMBL/GenBank/DDBJ whole genome shotgun (WGS) entry which is preliminary data.</text>
</comment>
<dbReference type="EMBL" id="BLAL01000162">
    <property type="protein sequence ID" value="GES86615.1"/>
    <property type="molecule type" value="Genomic_DNA"/>
</dbReference>
<dbReference type="OrthoDB" id="2439173at2759"/>
<proteinExistence type="predicted"/>
<reference evidence="1 3" key="1">
    <citation type="submission" date="2017-11" db="EMBL/GenBank/DDBJ databases">
        <title>The genome of Rhizophagus clarus HR1 reveals common genetic basis of auxotrophy among arbuscular mycorrhizal fungi.</title>
        <authorList>
            <person name="Kobayashi Y."/>
        </authorList>
    </citation>
    <scope>NUCLEOTIDE SEQUENCE [LARGE SCALE GENOMIC DNA]</scope>
    <source>
        <strain evidence="1 3">HR1</strain>
    </source>
</reference>
<keyword evidence="3" id="KW-1185">Reference proteome</keyword>
<reference evidence="2" key="2">
    <citation type="submission" date="2019-10" db="EMBL/GenBank/DDBJ databases">
        <title>Conservation and host-specific expression of non-tandemly repeated heterogenous ribosome RNA gene in arbuscular mycorrhizal fungi.</title>
        <authorList>
            <person name="Maeda T."/>
            <person name="Kobayashi Y."/>
            <person name="Nakagawa T."/>
            <person name="Ezawa T."/>
            <person name="Yamaguchi K."/>
            <person name="Bino T."/>
            <person name="Nishimoto Y."/>
            <person name="Shigenobu S."/>
            <person name="Kawaguchi M."/>
        </authorList>
    </citation>
    <scope>NUCLEOTIDE SEQUENCE</scope>
    <source>
        <strain evidence="2">HR1</strain>
    </source>
</reference>
<gene>
    <name evidence="2" type="ORF">RCL2_001366800</name>
    <name evidence="1" type="ORF">RclHR1_39770001</name>
</gene>
<dbReference type="Proteomes" id="UP000615446">
    <property type="component" value="Unassembled WGS sequence"/>
</dbReference>
<evidence type="ECO:0000313" key="3">
    <source>
        <dbReference type="Proteomes" id="UP000247702"/>
    </source>
</evidence>
<dbReference type="EMBL" id="BEXD01003309">
    <property type="protein sequence ID" value="GBC00781.1"/>
    <property type="molecule type" value="Genomic_DNA"/>
</dbReference>
<evidence type="ECO:0000313" key="2">
    <source>
        <dbReference type="EMBL" id="GES86615.1"/>
    </source>
</evidence>